<protein>
    <submittedName>
        <fullName evidence="1">Uncharacterized protein</fullName>
    </submittedName>
</protein>
<organism evidence="1 2">
    <name type="scientific">Algoriphagus halophilus</name>
    <dbReference type="NCBI Taxonomy" id="226505"/>
    <lineage>
        <taxon>Bacteria</taxon>
        <taxon>Pseudomonadati</taxon>
        <taxon>Bacteroidota</taxon>
        <taxon>Cytophagia</taxon>
        <taxon>Cytophagales</taxon>
        <taxon>Cyclobacteriaceae</taxon>
        <taxon>Algoriphagus</taxon>
    </lineage>
</organism>
<dbReference type="AlphaFoldDB" id="A0A1N6D8J6"/>
<dbReference type="EMBL" id="FSRC01000001">
    <property type="protein sequence ID" value="SIN67105.1"/>
    <property type="molecule type" value="Genomic_DNA"/>
</dbReference>
<sequence>MNLVMATNLDVLNRMDFLIRDWKTKNDDRQVFLSCYRLMTGNMFQAIEMDEFHDRVWISTLLHRFANYYFDALECYDCGKTSPKIWQEVHQCTAELNLRQVQYLLMGVNAHINYDLVLTLFDLLDQEWPHLSREEQQLRYEDHCKVNEIIATSIDQVQDELINPSDLLMEWMDHVFGNLDEYLISSLITHWRQEVWDQACVLLGTKGIEHREILRAKLERSVLKRNRILAIDF</sequence>
<keyword evidence="2" id="KW-1185">Reference proteome</keyword>
<proteinExistence type="predicted"/>
<dbReference type="Proteomes" id="UP000185221">
    <property type="component" value="Unassembled WGS sequence"/>
</dbReference>
<evidence type="ECO:0000313" key="2">
    <source>
        <dbReference type="Proteomes" id="UP000185221"/>
    </source>
</evidence>
<accession>A0A1N6D8J6</accession>
<dbReference type="Pfam" id="PF19458">
    <property type="entry name" value="DUF5995"/>
    <property type="match status" value="1"/>
</dbReference>
<gene>
    <name evidence="1" type="ORF">SAMN05444394_0482</name>
</gene>
<name>A0A1N6D8J6_9BACT</name>
<dbReference type="InterPro" id="IPR046037">
    <property type="entry name" value="DUF5995"/>
</dbReference>
<evidence type="ECO:0000313" key="1">
    <source>
        <dbReference type="EMBL" id="SIN67105.1"/>
    </source>
</evidence>
<dbReference type="STRING" id="226505.SAMN05444394_0482"/>
<reference evidence="2" key="1">
    <citation type="submission" date="2016-11" db="EMBL/GenBank/DDBJ databases">
        <authorList>
            <person name="Varghese N."/>
            <person name="Submissions S."/>
        </authorList>
    </citation>
    <scope>NUCLEOTIDE SEQUENCE [LARGE SCALE GENOMIC DNA]</scope>
    <source>
        <strain evidence="2">DSM 15292</strain>
    </source>
</reference>